<name>A0A1I8ITH7_9PLAT</name>
<dbReference type="Proteomes" id="UP000095280">
    <property type="component" value="Unplaced"/>
</dbReference>
<keyword evidence="2" id="KW-1185">Reference proteome</keyword>
<accession>A0A1I8ITH7</accession>
<proteinExistence type="predicted"/>
<dbReference type="Gene3D" id="2.40.70.10">
    <property type="entry name" value="Acid Proteases"/>
    <property type="match status" value="1"/>
</dbReference>
<sequence>APAEPALASRSARSLPRKPAWPGIHLSSTWLPSASPLSWVLQSRTDLELAVLRQRARRAAWLSDVTVDFRVAPAVTRLVSRLNGDLIPLAQEKGGWDRVREDVEPATLLESLEAEVRVRDKRPLLKGPHFLEGHPSIQKTPGALRRLSFDINIQRRGAEEGIHAFKRSRGWSAHSHAAGSALDFVESVEVALDAQAASPHEAGVTDRGADDGSKALQKVSDGINRGARAYRGHIIGIAHLENGVVEITAKQLIHDHVPENGGLLYEDQARKLLLCRAHQVDRRRHAVLGVDLQTPGSRWHHCRSDVAAARSSSSSSALTGFGSGSPVSMGSSSAKGPRLAGRQLAQCPGAASRLGRRVRLQSALPRGVGPSWDVPTLPGRTGAPRRPGDLSPQLGDFGGTDCLSCTLVQAAPLGATRRASVASALSSALSFARAAVLPGRAVCFGSLSRGLRLGPGRLRIPPALLTATGRVGLVGADAQLPKADVDEAAVWITPHPGVRQPQDGCEASAVALLGQQLKEPPTRVSITGPNEKARVPRRIRMNVQRRALQSLLPQEAINGTSHLLQLIGRQARVLSQDDNRRLPLCRISVGGPGVSGAFFRWAVHPPGCIGLPILGRGFRGLEALFRHRPRLGSFRCRGPLAPGTGLASALLGPPRLVKSTAGSSRGGAAFLSSWSSRCLLGGTAQSWLHGSRRGVPDGSRWYGRGVHGPSRGRRHCVIHSRFVTSVEKTLTQFELDTGSAVSLAPKSFYDQHLSHLPLRPSRTTLRTYTDQEFCPLGEVTVSINYEGQSYALPLLIVSEGGARLLGRNWLTAIRLDWPRLTAPVNAVAENPNDIAAEIIQQFPDTFGKDAGWRPGLVMAAGKRNYDVKVGEGIVQRHIDQLLPEQRQQPPAVPAVAAPDRVPPSISETTPPSEVGPDSSTSETSAAAPTAALAGPAPAPITEVAGQQAGAMRRYPERIRLAPARFQAGSDDNSRIYHRLPEEACQDGGNKRKVKTKRRIKKLLKKPSLSKLSSWLLAISEVLQSVPEALLVTDPVYAFDRSRSAN</sequence>
<feature type="compositionally biased region" description="Low complexity" evidence="1">
    <location>
        <begin position="885"/>
        <end position="939"/>
    </location>
</feature>
<evidence type="ECO:0000256" key="1">
    <source>
        <dbReference type="SAM" id="MobiDB-lite"/>
    </source>
</evidence>
<reference evidence="3" key="1">
    <citation type="submission" date="2016-11" db="UniProtKB">
        <authorList>
            <consortium name="WormBaseParasite"/>
        </authorList>
    </citation>
    <scope>IDENTIFICATION</scope>
</reference>
<dbReference type="AlphaFoldDB" id="A0A1I8ITH7"/>
<organism evidence="2 3">
    <name type="scientific">Macrostomum lignano</name>
    <dbReference type="NCBI Taxonomy" id="282301"/>
    <lineage>
        <taxon>Eukaryota</taxon>
        <taxon>Metazoa</taxon>
        <taxon>Spiralia</taxon>
        <taxon>Lophotrochozoa</taxon>
        <taxon>Platyhelminthes</taxon>
        <taxon>Rhabditophora</taxon>
        <taxon>Macrostomorpha</taxon>
        <taxon>Macrostomida</taxon>
        <taxon>Macrostomidae</taxon>
        <taxon>Macrostomum</taxon>
    </lineage>
</organism>
<feature type="region of interest" description="Disordered" evidence="1">
    <location>
        <begin position="365"/>
        <end position="393"/>
    </location>
</feature>
<dbReference type="WBParaSite" id="maker-uti_cns_0016842-snap-gene-0.2-mRNA-1">
    <property type="protein sequence ID" value="maker-uti_cns_0016842-snap-gene-0.2-mRNA-1"/>
    <property type="gene ID" value="maker-uti_cns_0016842-snap-gene-0.2"/>
</dbReference>
<evidence type="ECO:0000313" key="3">
    <source>
        <dbReference type="WBParaSite" id="maker-uti_cns_0016842-snap-gene-0.2-mRNA-1"/>
    </source>
</evidence>
<feature type="region of interest" description="Disordered" evidence="1">
    <location>
        <begin position="883"/>
        <end position="939"/>
    </location>
</feature>
<dbReference type="SUPFAM" id="SSF50630">
    <property type="entry name" value="Acid proteases"/>
    <property type="match status" value="1"/>
</dbReference>
<feature type="compositionally biased region" description="Low complexity" evidence="1">
    <location>
        <begin position="313"/>
        <end position="336"/>
    </location>
</feature>
<feature type="region of interest" description="Disordered" evidence="1">
    <location>
        <begin position="313"/>
        <end position="342"/>
    </location>
</feature>
<dbReference type="InterPro" id="IPR021109">
    <property type="entry name" value="Peptidase_aspartic_dom_sf"/>
</dbReference>
<protein>
    <submittedName>
        <fullName evidence="3">SET domain-containing protein</fullName>
    </submittedName>
</protein>
<evidence type="ECO:0000313" key="2">
    <source>
        <dbReference type="Proteomes" id="UP000095280"/>
    </source>
</evidence>